<dbReference type="EMBL" id="FXAR01000001">
    <property type="protein sequence ID" value="SMG11207.1"/>
    <property type="molecule type" value="Genomic_DNA"/>
</dbReference>
<protein>
    <submittedName>
        <fullName evidence="1">Uncharacterized protein</fullName>
    </submittedName>
</protein>
<proteinExistence type="predicted"/>
<accession>A0A1X7I988</accession>
<evidence type="ECO:0000313" key="2">
    <source>
        <dbReference type="Proteomes" id="UP000193309"/>
    </source>
</evidence>
<reference evidence="2" key="1">
    <citation type="submission" date="2017-04" db="EMBL/GenBank/DDBJ databases">
        <authorList>
            <person name="Varghese N."/>
            <person name="Submissions S."/>
        </authorList>
    </citation>
    <scope>NUCLEOTIDE SEQUENCE [LARGE SCALE GENOMIC DNA]</scope>
    <source>
        <strain evidence="2">VDS</strain>
    </source>
</reference>
<name>A0A1X7I988_9CORY</name>
<evidence type="ECO:0000313" key="1">
    <source>
        <dbReference type="EMBL" id="SMG11207.1"/>
    </source>
</evidence>
<organism evidence="1 2">
    <name type="scientific">Corynebacterium pollutisoli</name>
    <dbReference type="NCBI Taxonomy" id="1610489"/>
    <lineage>
        <taxon>Bacteria</taxon>
        <taxon>Bacillati</taxon>
        <taxon>Actinomycetota</taxon>
        <taxon>Actinomycetes</taxon>
        <taxon>Mycobacteriales</taxon>
        <taxon>Corynebacteriaceae</taxon>
        <taxon>Corynebacterium</taxon>
    </lineage>
</organism>
<keyword evidence="2" id="KW-1185">Reference proteome</keyword>
<sequence length="124" mass="13635">MIKLAELAELQNVSVLEHPFLSDLQTVADFVRDTNAGDISDREKAAISEEATSLIDIIATRINDEIQSINAIRESTERELSALGADSAKELLAAGDQQINDVKVAGIRDRADILRKLIEEDKTF</sequence>
<dbReference type="AlphaFoldDB" id="A0A1X7I988"/>
<gene>
    <name evidence="1" type="ORF">SAMN06295981_0569</name>
</gene>
<dbReference type="Proteomes" id="UP000193309">
    <property type="component" value="Unassembled WGS sequence"/>
</dbReference>